<evidence type="ECO:0000313" key="2">
    <source>
        <dbReference type="EMBL" id="MDD9328435.1"/>
    </source>
</evidence>
<reference evidence="2" key="1">
    <citation type="submission" date="2022-10" db="EMBL/GenBank/DDBJ databases">
        <authorList>
            <person name="Boutroux M."/>
        </authorList>
    </citation>
    <scope>NUCLEOTIDE SEQUENCE</scope>
    <source>
        <strain evidence="2">51.81</strain>
    </source>
</reference>
<evidence type="ECO:0000313" key="3">
    <source>
        <dbReference type="EMBL" id="WWY03828.1"/>
    </source>
</evidence>
<proteinExistence type="predicted"/>
<dbReference type="EMBL" id="CP146598">
    <property type="protein sequence ID" value="WWY03828.1"/>
    <property type="molecule type" value="Genomic_DNA"/>
</dbReference>
<evidence type="ECO:0000313" key="4">
    <source>
        <dbReference type="Proteomes" id="UP001149607"/>
    </source>
</evidence>
<keyword evidence="4" id="KW-1185">Reference proteome</keyword>
<name>A0A9X4IBH7_9NEIS</name>
<feature type="region of interest" description="Disordered" evidence="1">
    <location>
        <begin position="1"/>
        <end position="22"/>
    </location>
</feature>
<dbReference type="AlphaFoldDB" id="A0A9X4IBH7"/>
<dbReference type="Proteomes" id="UP001149607">
    <property type="component" value="Chromosome"/>
</dbReference>
<evidence type="ECO:0000256" key="1">
    <source>
        <dbReference type="SAM" id="MobiDB-lite"/>
    </source>
</evidence>
<dbReference type="EMBL" id="JAPQFL010000006">
    <property type="protein sequence ID" value="MDD9328435.1"/>
    <property type="molecule type" value="Genomic_DNA"/>
</dbReference>
<gene>
    <name evidence="2" type="ORF">ORY91_001862</name>
    <name evidence="3" type="ORF">V9W64_03600</name>
</gene>
<reference evidence="3" key="2">
    <citation type="submission" date="2024-02" db="EMBL/GenBank/DDBJ databases">
        <title>Neisseria leonii sp. nov.</title>
        <authorList>
            <person name="Boutroux M."/>
            <person name="Favre-Rochex S."/>
            <person name="Gorgette O."/>
            <person name="Touak G."/>
            <person name="Muhle E."/>
            <person name="Chesneau O."/>
            <person name="Clermont D."/>
            <person name="Rahi P."/>
        </authorList>
    </citation>
    <scope>NUCLEOTIDE SEQUENCE</scope>
    <source>
        <strain evidence="3">51.81</strain>
    </source>
</reference>
<accession>A0A9X4IBH7</accession>
<dbReference type="RefSeq" id="WP_274585517.1">
    <property type="nucleotide sequence ID" value="NZ_CP145811.1"/>
</dbReference>
<sequence length="172" mass="18877">MAGCAQTVPPQRADSPPVPASLPQPAELLAGKWQCEVSLPNALVRTDVLLRSDGTAENQALIAIKLGEGAVWRFMQENQSRWRIEGGHYFEQQVAKPKARMLPAESQSERILLRALEKSNPALAGLKAEALRELGAFHEQEISAEIVRPDAQNFVGKLTRDGIEVVQTCTRV</sequence>
<organism evidence="2">
    <name type="scientific">Neisseria leonii</name>
    <dbReference type="NCBI Taxonomy" id="2995413"/>
    <lineage>
        <taxon>Bacteria</taxon>
        <taxon>Pseudomonadati</taxon>
        <taxon>Pseudomonadota</taxon>
        <taxon>Betaproteobacteria</taxon>
        <taxon>Neisseriales</taxon>
        <taxon>Neisseriaceae</taxon>
        <taxon>Neisseria</taxon>
    </lineage>
</organism>
<protein>
    <submittedName>
        <fullName evidence="2">Uncharacterized protein</fullName>
    </submittedName>
</protein>